<proteinExistence type="predicted"/>
<organism evidence="1 2">
    <name type="scientific">Tritrichomonas musculus</name>
    <dbReference type="NCBI Taxonomy" id="1915356"/>
    <lineage>
        <taxon>Eukaryota</taxon>
        <taxon>Metamonada</taxon>
        <taxon>Parabasalia</taxon>
        <taxon>Tritrichomonadida</taxon>
        <taxon>Tritrichomonadidae</taxon>
        <taxon>Tritrichomonas</taxon>
    </lineage>
</organism>
<name>A0ABR2J221_9EUKA</name>
<keyword evidence="2" id="KW-1185">Reference proteome</keyword>
<gene>
    <name evidence="1" type="ORF">M9Y10_007629</name>
</gene>
<dbReference type="Pfam" id="PF13365">
    <property type="entry name" value="Trypsin_2"/>
    <property type="match status" value="1"/>
</dbReference>
<sequence>MGSSESKDDNMQIKTNLVELVDEKDTNESNPSSSFPRILKSNQATCKIKVNNTSGTGFFATIPVIKNNMRMCGLITSNHVLSMNELLQGRTFSLIFDSNRRKKEIKLDDKKFRFTCPLIDISFIEFSPDELDRSVRFLELNESISKANESAFITQQSSSNDYSIAQGVIKEIWGFDINHSVSVGSDYSGAPLMNNEGIVIGVQKSSSNNEICNKATDIYYLITALSNFVKNEISSFALTVGNSKKLSLDDIKKLNEHGLQSTDSPFVFISPRSKNVTPLWFYRSNFAWFWTPTEPKSFALSDIRECNWSLIDLNFEIKAIGGKYDQVSPAQRNVDLISWLAKTGLNFIT</sequence>
<reference evidence="1 2" key="1">
    <citation type="submission" date="2024-04" db="EMBL/GenBank/DDBJ databases">
        <title>Tritrichomonas musculus Genome.</title>
        <authorList>
            <person name="Alves-Ferreira E."/>
            <person name="Grigg M."/>
            <person name="Lorenzi H."/>
            <person name="Galac M."/>
        </authorList>
    </citation>
    <scope>NUCLEOTIDE SEQUENCE [LARGE SCALE GENOMIC DNA]</scope>
    <source>
        <strain evidence="1 2">EAF2021</strain>
    </source>
</reference>
<comment type="caution">
    <text evidence="1">The sequence shown here is derived from an EMBL/GenBank/DDBJ whole genome shotgun (WGS) entry which is preliminary data.</text>
</comment>
<dbReference type="Gene3D" id="2.40.10.10">
    <property type="entry name" value="Trypsin-like serine proteases"/>
    <property type="match status" value="1"/>
</dbReference>
<dbReference type="EMBL" id="JAPFFF010000013">
    <property type="protein sequence ID" value="KAK8871884.1"/>
    <property type="molecule type" value="Genomic_DNA"/>
</dbReference>
<dbReference type="SUPFAM" id="SSF50494">
    <property type="entry name" value="Trypsin-like serine proteases"/>
    <property type="match status" value="1"/>
</dbReference>
<dbReference type="InterPro" id="IPR043504">
    <property type="entry name" value="Peptidase_S1_PA_chymotrypsin"/>
</dbReference>
<accession>A0ABR2J221</accession>
<evidence type="ECO:0000313" key="2">
    <source>
        <dbReference type="Proteomes" id="UP001470230"/>
    </source>
</evidence>
<dbReference type="InterPro" id="IPR009003">
    <property type="entry name" value="Peptidase_S1_PA"/>
</dbReference>
<evidence type="ECO:0008006" key="3">
    <source>
        <dbReference type="Google" id="ProtNLM"/>
    </source>
</evidence>
<evidence type="ECO:0000313" key="1">
    <source>
        <dbReference type="EMBL" id="KAK8871884.1"/>
    </source>
</evidence>
<dbReference type="Proteomes" id="UP001470230">
    <property type="component" value="Unassembled WGS sequence"/>
</dbReference>
<protein>
    <recommendedName>
        <fullName evidence="3">Serine protease</fullName>
    </recommendedName>
</protein>